<evidence type="ECO:0000259" key="6">
    <source>
        <dbReference type="Pfam" id="PF06305"/>
    </source>
</evidence>
<keyword evidence="4 5" id="KW-0472">Membrane</keyword>
<evidence type="ECO:0000256" key="4">
    <source>
        <dbReference type="ARBA" id="ARBA00023136"/>
    </source>
</evidence>
<dbReference type="EMBL" id="SHBP01000018">
    <property type="protein sequence ID" value="RZO19157.1"/>
    <property type="molecule type" value="Genomic_DNA"/>
</dbReference>
<feature type="transmembrane region" description="Helical" evidence="5">
    <location>
        <begin position="30"/>
        <end position="54"/>
    </location>
</feature>
<dbReference type="Proteomes" id="UP000315889">
    <property type="component" value="Unassembled WGS sequence"/>
</dbReference>
<reference evidence="7 8" key="1">
    <citation type="submission" date="2019-02" db="EMBL/GenBank/DDBJ databases">
        <title>Prokaryotic population dynamics and viral predation in marine succession experiment using metagenomics: the confinement effect.</title>
        <authorList>
            <person name="Haro-Moreno J.M."/>
            <person name="Rodriguez-Valera F."/>
            <person name="Lopez-Perez M."/>
        </authorList>
    </citation>
    <scope>NUCLEOTIDE SEQUENCE [LARGE SCALE GENOMIC DNA]</scope>
    <source>
        <strain evidence="7">MED-G170</strain>
    </source>
</reference>
<evidence type="ECO:0000313" key="8">
    <source>
        <dbReference type="Proteomes" id="UP000315889"/>
    </source>
</evidence>
<evidence type="ECO:0000256" key="3">
    <source>
        <dbReference type="ARBA" id="ARBA00022989"/>
    </source>
</evidence>
<comment type="caution">
    <text evidence="7">The sequence shown here is derived from an EMBL/GenBank/DDBJ whole genome shotgun (WGS) entry which is preliminary data.</text>
</comment>
<name>A0A520MD69_9GAMM</name>
<evidence type="ECO:0000256" key="5">
    <source>
        <dbReference type="SAM" id="Phobius"/>
    </source>
</evidence>
<dbReference type="GO" id="GO:0005886">
    <property type="term" value="C:plasma membrane"/>
    <property type="evidence" value="ECO:0007669"/>
    <property type="project" value="InterPro"/>
</dbReference>
<keyword evidence="3 5" id="KW-1133">Transmembrane helix</keyword>
<evidence type="ECO:0000313" key="7">
    <source>
        <dbReference type="EMBL" id="RZO19157.1"/>
    </source>
</evidence>
<organism evidence="7 8">
    <name type="scientific">SAR92 clade bacterium</name>
    <dbReference type="NCBI Taxonomy" id="2315479"/>
    <lineage>
        <taxon>Bacteria</taxon>
        <taxon>Pseudomonadati</taxon>
        <taxon>Pseudomonadota</taxon>
        <taxon>Gammaproteobacteria</taxon>
        <taxon>Cellvibrionales</taxon>
        <taxon>Porticoccaceae</taxon>
        <taxon>SAR92 clade</taxon>
    </lineage>
</organism>
<sequence length="65" mass="7056">MVGAFFAMENSQTLGVSFILFNGPDLSSGFWLLLFLAGGVALGILTSSLLIMSYRRKLARANKKD</sequence>
<keyword evidence="1" id="KW-1003">Cell membrane</keyword>
<proteinExistence type="predicted"/>
<keyword evidence="2 5" id="KW-0812">Transmembrane</keyword>
<evidence type="ECO:0000256" key="2">
    <source>
        <dbReference type="ARBA" id="ARBA00022692"/>
    </source>
</evidence>
<dbReference type="InterPro" id="IPR010445">
    <property type="entry name" value="LapA_dom"/>
</dbReference>
<accession>A0A520MD69</accession>
<gene>
    <name evidence="7" type="ORF">EVB03_08925</name>
</gene>
<dbReference type="AlphaFoldDB" id="A0A520MD69"/>
<protein>
    <submittedName>
        <fullName evidence="7">LapA family protein</fullName>
    </submittedName>
</protein>
<feature type="domain" description="Lipopolysaccharide assembly protein A" evidence="6">
    <location>
        <begin position="9"/>
        <end position="64"/>
    </location>
</feature>
<evidence type="ECO:0000256" key="1">
    <source>
        <dbReference type="ARBA" id="ARBA00022475"/>
    </source>
</evidence>
<dbReference type="Pfam" id="PF06305">
    <property type="entry name" value="LapA_dom"/>
    <property type="match status" value="1"/>
</dbReference>